<keyword evidence="1" id="KW-0812">Transmembrane</keyword>
<dbReference type="Proteomes" id="UP001596109">
    <property type="component" value="Unassembled WGS sequence"/>
</dbReference>
<evidence type="ECO:0000256" key="1">
    <source>
        <dbReference type="SAM" id="Phobius"/>
    </source>
</evidence>
<feature type="domain" description="DUF4179" evidence="2">
    <location>
        <begin position="42"/>
        <end position="137"/>
    </location>
</feature>
<feature type="domain" description="DUF5643" evidence="3">
    <location>
        <begin position="222"/>
        <end position="333"/>
    </location>
</feature>
<comment type="caution">
    <text evidence="4">The sequence shown here is derived from an EMBL/GenBank/DDBJ whole genome shotgun (WGS) entry which is preliminary data.</text>
</comment>
<reference evidence="5" key="1">
    <citation type="journal article" date="2019" name="Int. J. Syst. Evol. Microbiol.">
        <title>The Global Catalogue of Microorganisms (GCM) 10K type strain sequencing project: providing services to taxonomists for standard genome sequencing and annotation.</title>
        <authorList>
            <consortium name="The Broad Institute Genomics Platform"/>
            <consortium name="The Broad Institute Genome Sequencing Center for Infectious Disease"/>
            <person name="Wu L."/>
            <person name="Ma J."/>
        </authorList>
    </citation>
    <scope>NUCLEOTIDE SEQUENCE [LARGE SCALE GENOMIC DNA]</scope>
    <source>
        <strain evidence="5">CGMCC 4.1434</strain>
    </source>
</reference>
<evidence type="ECO:0000259" key="2">
    <source>
        <dbReference type="Pfam" id="PF13786"/>
    </source>
</evidence>
<gene>
    <name evidence="4" type="ORF">ACFPRA_01065</name>
</gene>
<name>A0ABW0TFI5_9BACL</name>
<dbReference type="InterPro" id="IPR040680">
    <property type="entry name" value="DUF5643"/>
</dbReference>
<sequence>MTNLNGQDWQKLKKELEAIQFPSEALHQGRAKAVQRHRLARKRKHRLYAVASVATVVLLLFVTSIRVSPAVAEAVAKIPGFASVVGMIAVDKGIHDIVDNNYYEDLGIVQTQGDYTLTLRSVIADHSGMTIFYKLESPSDLSKVSITSLEVTQQGIPFGVVSPYATSRTGERTVQEDKVEITYADDLSNDNLSFEFNMHLSDGEETQFTVPFTFTKPIKEPKVYELNRSVVVDGQTIDVKELKISPLRAEIRLAADEQNTMRLLKFTSVRLIDENGEIWGQPINGDGGVRNLRDGEVSISMQSNYFREPKKLTLAMEGIEALPKGSDYIEVDFEQQKVLYVPSELDIDVQVPSADALEVTYPPGSWLLLAEIVDQVGNDISSNLIEMHVSREAPYVTAVSTFDFEHEMNPIRFNINSYPMYLDGKVEIDIPLNE</sequence>
<dbReference type="Pfam" id="PF13786">
    <property type="entry name" value="DUF4179"/>
    <property type="match status" value="1"/>
</dbReference>
<evidence type="ECO:0000259" key="3">
    <source>
        <dbReference type="Pfam" id="PF18705"/>
    </source>
</evidence>
<evidence type="ECO:0000313" key="5">
    <source>
        <dbReference type="Proteomes" id="UP001596109"/>
    </source>
</evidence>
<dbReference type="Pfam" id="PF18705">
    <property type="entry name" value="DUF5643"/>
    <property type="match status" value="1"/>
</dbReference>
<evidence type="ECO:0000313" key="4">
    <source>
        <dbReference type="EMBL" id="MFC5587498.1"/>
    </source>
</evidence>
<protein>
    <submittedName>
        <fullName evidence="4">DUF4179 domain-containing protein</fullName>
    </submittedName>
</protein>
<feature type="transmembrane region" description="Helical" evidence="1">
    <location>
        <begin position="47"/>
        <end position="67"/>
    </location>
</feature>
<keyword evidence="1" id="KW-1133">Transmembrane helix</keyword>
<accession>A0ABW0TFI5</accession>
<dbReference type="Gene3D" id="2.60.40.1630">
    <property type="entry name" value="bacillus anthracis domain"/>
    <property type="match status" value="1"/>
</dbReference>
<keyword evidence="5" id="KW-1185">Reference proteome</keyword>
<dbReference type="InterPro" id="IPR025436">
    <property type="entry name" value="DUF4179"/>
</dbReference>
<dbReference type="EMBL" id="JBHSNO010000001">
    <property type="protein sequence ID" value="MFC5587498.1"/>
    <property type="molecule type" value="Genomic_DNA"/>
</dbReference>
<dbReference type="RefSeq" id="WP_381429561.1">
    <property type="nucleotide sequence ID" value="NZ_JBHSNO010000001.1"/>
</dbReference>
<organism evidence="4 5">
    <name type="scientific">Sporosarcina soli</name>
    <dbReference type="NCBI Taxonomy" id="334736"/>
    <lineage>
        <taxon>Bacteria</taxon>
        <taxon>Bacillati</taxon>
        <taxon>Bacillota</taxon>
        <taxon>Bacilli</taxon>
        <taxon>Bacillales</taxon>
        <taxon>Caryophanaceae</taxon>
        <taxon>Sporosarcina</taxon>
    </lineage>
</organism>
<proteinExistence type="predicted"/>
<keyword evidence="1" id="KW-0472">Membrane</keyword>